<dbReference type="InterPro" id="IPR009262">
    <property type="entry name" value="SLC35_F1/F2/F6"/>
</dbReference>
<organism evidence="7 8">
    <name type="scientific">Adlercreutzia caecimuris B7</name>
    <dbReference type="NCBI Taxonomy" id="1235794"/>
    <lineage>
        <taxon>Bacteria</taxon>
        <taxon>Bacillati</taxon>
        <taxon>Actinomycetota</taxon>
        <taxon>Coriobacteriia</taxon>
        <taxon>Eggerthellales</taxon>
        <taxon>Eggerthellaceae</taxon>
        <taxon>Adlercreutzia</taxon>
    </lineage>
</organism>
<evidence type="ECO:0000313" key="8">
    <source>
        <dbReference type="Proteomes" id="UP000014204"/>
    </source>
</evidence>
<dbReference type="InterPro" id="IPR037185">
    <property type="entry name" value="EmrE-like"/>
</dbReference>
<keyword evidence="2" id="KW-0813">Transport</keyword>
<keyword evidence="8" id="KW-1185">Reference proteome</keyword>
<dbReference type="Pfam" id="PF06027">
    <property type="entry name" value="SLC35F"/>
    <property type="match status" value="1"/>
</dbReference>
<evidence type="ECO:0000256" key="1">
    <source>
        <dbReference type="ARBA" id="ARBA00004141"/>
    </source>
</evidence>
<reference evidence="7 8" key="1">
    <citation type="submission" date="2013-04" db="EMBL/GenBank/DDBJ databases">
        <title>The Genome Sequence of Enterorhabdus caecimuris B7.</title>
        <authorList>
            <consortium name="The Broad Institute Genomics Platform"/>
            <consortium name="The Broad Institute Genome Sequencing Center for Infectious Disease"/>
            <person name="Earl A."/>
            <person name="Xavier R."/>
            <person name="Elson C."/>
            <person name="Duck W."/>
            <person name="Walker B."/>
            <person name="Young S."/>
            <person name="Zeng Q."/>
            <person name="Gargeya S."/>
            <person name="Fitzgerald M."/>
            <person name="Haas B."/>
            <person name="Abouelleil A."/>
            <person name="Allen A.W."/>
            <person name="Alvarado L."/>
            <person name="Arachchi H.M."/>
            <person name="Berlin A.M."/>
            <person name="Chapman S.B."/>
            <person name="Gainer-Dewar J."/>
            <person name="Goldberg J."/>
            <person name="Griggs A."/>
            <person name="Gujja S."/>
            <person name="Hansen M."/>
            <person name="Howarth C."/>
            <person name="Imamovic A."/>
            <person name="Ireland A."/>
            <person name="Larimer J."/>
            <person name="McCowan C."/>
            <person name="Murphy C."/>
            <person name="Pearson M."/>
            <person name="Poon T.W."/>
            <person name="Priest M."/>
            <person name="Roberts A."/>
            <person name="Saif S."/>
            <person name="Shea T."/>
            <person name="Sisk P."/>
            <person name="Sykes S."/>
            <person name="Wortman J."/>
            <person name="Nusbaum C."/>
            <person name="Birren B."/>
        </authorList>
    </citation>
    <scope>NUCLEOTIDE SEQUENCE [LARGE SCALE GENOMIC DNA]</scope>
    <source>
        <strain evidence="7 8">B7</strain>
    </source>
</reference>
<evidence type="ECO:0000256" key="6">
    <source>
        <dbReference type="SAM" id="Phobius"/>
    </source>
</evidence>
<evidence type="ECO:0008006" key="9">
    <source>
        <dbReference type="Google" id="ProtNLM"/>
    </source>
</evidence>
<feature type="transmembrane region" description="Helical" evidence="6">
    <location>
        <begin position="100"/>
        <end position="116"/>
    </location>
</feature>
<gene>
    <name evidence="7" type="ORF">C811_00149</name>
</gene>
<keyword evidence="5 6" id="KW-0472">Membrane</keyword>
<feature type="transmembrane region" description="Helical" evidence="6">
    <location>
        <begin position="6"/>
        <end position="26"/>
    </location>
</feature>
<evidence type="ECO:0000256" key="5">
    <source>
        <dbReference type="ARBA" id="ARBA00023136"/>
    </source>
</evidence>
<comment type="subcellular location">
    <subcellularLocation>
        <location evidence="1">Membrane</location>
        <topology evidence="1">Multi-pass membrane protein</topology>
    </subcellularLocation>
</comment>
<dbReference type="eggNOG" id="COG2076">
    <property type="taxonomic scope" value="Bacteria"/>
</dbReference>
<evidence type="ECO:0000256" key="4">
    <source>
        <dbReference type="ARBA" id="ARBA00022989"/>
    </source>
</evidence>
<name>R9L5A5_9ACTN</name>
<dbReference type="EMBL" id="ASSY01000001">
    <property type="protein sequence ID" value="EOS53845.1"/>
    <property type="molecule type" value="Genomic_DNA"/>
</dbReference>
<dbReference type="Proteomes" id="UP000014204">
    <property type="component" value="Unassembled WGS sequence"/>
</dbReference>
<dbReference type="HOGENOM" id="CLU_131462_7_0_11"/>
<keyword evidence="4 6" id="KW-1133">Transmembrane helix</keyword>
<feature type="transmembrane region" description="Helical" evidence="6">
    <location>
        <begin position="73"/>
        <end position="91"/>
    </location>
</feature>
<sequence length="117" mass="12861">MDNSLVLYSGILLLGTFISAVSQVILKRAAQKTYPSKLAEYLNFPVIFAYTLFVATTLMCIIAYRVVPLSFGPVLESTSYLYVTIFGVLIFKERITKKKLLALALILAGIAIYATGV</sequence>
<evidence type="ECO:0000256" key="2">
    <source>
        <dbReference type="ARBA" id="ARBA00022448"/>
    </source>
</evidence>
<comment type="caution">
    <text evidence="7">The sequence shown here is derived from an EMBL/GenBank/DDBJ whole genome shotgun (WGS) entry which is preliminary data.</text>
</comment>
<dbReference type="OrthoDB" id="2873177at2"/>
<dbReference type="AlphaFoldDB" id="R9L5A5"/>
<dbReference type="PATRIC" id="fig|1235794.3.peg.153"/>
<proteinExistence type="predicted"/>
<dbReference type="Gene3D" id="1.10.3730.20">
    <property type="match status" value="1"/>
</dbReference>
<feature type="transmembrane region" description="Helical" evidence="6">
    <location>
        <begin position="47"/>
        <end position="67"/>
    </location>
</feature>
<dbReference type="SUPFAM" id="SSF103481">
    <property type="entry name" value="Multidrug resistance efflux transporter EmrE"/>
    <property type="match status" value="1"/>
</dbReference>
<evidence type="ECO:0000256" key="3">
    <source>
        <dbReference type="ARBA" id="ARBA00022692"/>
    </source>
</evidence>
<dbReference type="STRING" id="1235794.C811_00149"/>
<dbReference type="RefSeq" id="WP_016308398.1">
    <property type="nucleotide sequence ID" value="NZ_KE159646.1"/>
</dbReference>
<dbReference type="GeneID" id="82189813"/>
<evidence type="ECO:0000313" key="7">
    <source>
        <dbReference type="EMBL" id="EOS53845.1"/>
    </source>
</evidence>
<accession>R9L5A5</accession>
<keyword evidence="3 6" id="KW-0812">Transmembrane</keyword>
<dbReference type="GO" id="GO:0022857">
    <property type="term" value="F:transmembrane transporter activity"/>
    <property type="evidence" value="ECO:0007669"/>
    <property type="project" value="InterPro"/>
</dbReference>
<dbReference type="GO" id="GO:0016020">
    <property type="term" value="C:membrane"/>
    <property type="evidence" value="ECO:0007669"/>
    <property type="project" value="UniProtKB-SubCell"/>
</dbReference>
<protein>
    <recommendedName>
        <fullName evidence="9">EamA domain-containing protein</fullName>
    </recommendedName>
</protein>